<evidence type="ECO:0000256" key="2">
    <source>
        <dbReference type="ARBA" id="ARBA00012438"/>
    </source>
</evidence>
<dbReference type="SUPFAM" id="SSF47384">
    <property type="entry name" value="Homodimeric domain of signal transducing histidine kinase"/>
    <property type="match status" value="1"/>
</dbReference>
<evidence type="ECO:0000256" key="5">
    <source>
        <dbReference type="ARBA" id="ARBA00022741"/>
    </source>
</evidence>
<dbReference type="GO" id="GO:0000156">
    <property type="term" value="F:phosphorelay response regulator activity"/>
    <property type="evidence" value="ECO:0007669"/>
    <property type="project" value="TreeGrafter"/>
</dbReference>
<evidence type="ECO:0000256" key="8">
    <source>
        <dbReference type="ARBA" id="ARBA00023012"/>
    </source>
</evidence>
<dbReference type="SUPFAM" id="SSF55874">
    <property type="entry name" value="ATPase domain of HSP90 chaperone/DNA topoisomerase II/histidine kinase"/>
    <property type="match status" value="1"/>
</dbReference>
<dbReference type="SUPFAM" id="SSF55785">
    <property type="entry name" value="PYP-like sensor domain (PAS domain)"/>
    <property type="match status" value="1"/>
</dbReference>
<keyword evidence="11" id="KW-1185">Reference proteome</keyword>
<dbReference type="PATRIC" id="fig|1229276.3.peg.3702"/>
<comment type="caution">
    <text evidence="10">The sequence shown here is derived from an EMBL/GenBank/DDBJ whole genome shotgun (WGS) entry which is preliminary data.</text>
</comment>
<proteinExistence type="predicted"/>
<dbReference type="InterPro" id="IPR036890">
    <property type="entry name" value="HATPase_C_sf"/>
</dbReference>
<dbReference type="EMBL" id="JJMU01000066">
    <property type="protein sequence ID" value="KGE12547.1"/>
    <property type="molecule type" value="Genomic_DNA"/>
</dbReference>
<protein>
    <recommendedName>
        <fullName evidence="2">histidine kinase</fullName>
        <ecNumber evidence="2">2.7.13.3</ecNumber>
    </recommendedName>
</protein>
<dbReference type="Proteomes" id="UP000031802">
    <property type="component" value="Unassembled WGS sequence"/>
</dbReference>
<keyword evidence="7" id="KW-0067">ATP-binding</keyword>
<dbReference type="InterPro" id="IPR036097">
    <property type="entry name" value="HisK_dim/P_sf"/>
</dbReference>
<dbReference type="AlphaFoldDB" id="A0A0B8SYR5"/>
<dbReference type="Gene3D" id="1.10.287.130">
    <property type="match status" value="1"/>
</dbReference>
<keyword evidence="8" id="KW-0902">Two-component regulatory system</keyword>
<dbReference type="GO" id="GO:0007234">
    <property type="term" value="P:osmosensory signaling via phosphorelay pathway"/>
    <property type="evidence" value="ECO:0007669"/>
    <property type="project" value="TreeGrafter"/>
</dbReference>
<dbReference type="GO" id="GO:0000155">
    <property type="term" value="F:phosphorelay sensor kinase activity"/>
    <property type="evidence" value="ECO:0007669"/>
    <property type="project" value="InterPro"/>
</dbReference>
<dbReference type="CDD" id="cd00082">
    <property type="entry name" value="HisKA"/>
    <property type="match status" value="1"/>
</dbReference>
<dbReference type="Pfam" id="PF02518">
    <property type="entry name" value="HATPase_c"/>
    <property type="match status" value="1"/>
</dbReference>
<dbReference type="InterPro" id="IPR013656">
    <property type="entry name" value="PAS_4"/>
</dbReference>
<reference evidence="11" key="1">
    <citation type="submission" date="2014-04" db="EMBL/GenBank/DDBJ databases">
        <title>Whole-Genome optical mapping and complete genome sequence of Sphingobacterium deserti sp. nov., a new spaces isolated from desert in the west of China.</title>
        <authorList>
            <person name="Teng C."/>
            <person name="Zhou Z."/>
            <person name="Li X."/>
            <person name="Chen M."/>
            <person name="Lin M."/>
            <person name="Wang L."/>
            <person name="Su S."/>
            <person name="Zhang C."/>
            <person name="Zhang W."/>
        </authorList>
    </citation>
    <scope>NUCLEOTIDE SEQUENCE [LARGE SCALE GENOMIC DNA]</scope>
    <source>
        <strain evidence="11">ACCC05744</strain>
    </source>
</reference>
<dbReference type="SMART" id="SM00387">
    <property type="entry name" value="HATPase_c"/>
    <property type="match status" value="1"/>
</dbReference>
<dbReference type="Gene3D" id="3.30.565.10">
    <property type="entry name" value="Histidine kinase-like ATPase, C-terminal domain"/>
    <property type="match status" value="1"/>
</dbReference>
<sequence length="376" mass="42298">MYLSLINYLMNSNIKQILGIIANSPQGIAIYSDANLNIRFVNQAMLAVWGKTDDIIGKNFGDVFPSFTEQGFTDLLLNVWHSGVTYRASEYPAELTIGGVKEIRYFDFEYQAILDSEGKTATILHTSTDVTARKKALQLVEEKDSLIKFNKEVESLTNTLSHDLKNPLGVLKMGVQYMRSKTNMPVAEIHKWCDTILASVGSMESILSHTLRLNQVRHYETEHSLVSMNEIIASIQDEVKDVLNSPLTQFQIGELLPLYGDRSLIQQLFYSIIGNAVRYSSKRSIPTVQISSERKGDYIYYRIKDNGIGIPENELDTLFNLFYRASNAKSFPGTGVGLSLASKILARLDGRITIKSELNKYTTVLLVFPTLNNKKD</sequence>
<dbReference type="PANTHER" id="PTHR42878">
    <property type="entry name" value="TWO-COMPONENT HISTIDINE KINASE"/>
    <property type="match status" value="1"/>
</dbReference>
<dbReference type="InterPro" id="IPR050351">
    <property type="entry name" value="BphY/WalK/GraS-like"/>
</dbReference>
<evidence type="ECO:0000256" key="1">
    <source>
        <dbReference type="ARBA" id="ARBA00000085"/>
    </source>
</evidence>
<feature type="domain" description="Histidine kinase" evidence="9">
    <location>
        <begin position="159"/>
        <end position="372"/>
    </location>
</feature>
<keyword evidence="4" id="KW-0808">Transferase</keyword>
<name>A0A0B8SYR5_9SPHI</name>
<dbReference type="InterPro" id="IPR003594">
    <property type="entry name" value="HATPase_dom"/>
</dbReference>
<dbReference type="PROSITE" id="PS50109">
    <property type="entry name" value="HIS_KIN"/>
    <property type="match status" value="1"/>
</dbReference>
<evidence type="ECO:0000256" key="3">
    <source>
        <dbReference type="ARBA" id="ARBA00022553"/>
    </source>
</evidence>
<dbReference type="InterPro" id="IPR035965">
    <property type="entry name" value="PAS-like_dom_sf"/>
</dbReference>
<dbReference type="eggNOG" id="COG4251">
    <property type="taxonomic scope" value="Bacteria"/>
</dbReference>
<dbReference type="PRINTS" id="PR00344">
    <property type="entry name" value="BCTRLSENSOR"/>
</dbReference>
<accession>A0A0B8SYR5</accession>
<keyword evidence="5" id="KW-0547">Nucleotide-binding</keyword>
<dbReference type="CDD" id="cd00075">
    <property type="entry name" value="HATPase"/>
    <property type="match status" value="1"/>
</dbReference>
<evidence type="ECO:0000313" key="11">
    <source>
        <dbReference type="Proteomes" id="UP000031802"/>
    </source>
</evidence>
<evidence type="ECO:0000256" key="6">
    <source>
        <dbReference type="ARBA" id="ARBA00022777"/>
    </source>
</evidence>
<gene>
    <name evidence="10" type="ORF">DI53_3587</name>
</gene>
<dbReference type="EC" id="2.7.13.3" evidence="2"/>
<dbReference type="STRING" id="1229276.DI53_3587"/>
<keyword evidence="3" id="KW-0597">Phosphoprotein</keyword>
<evidence type="ECO:0000313" key="10">
    <source>
        <dbReference type="EMBL" id="KGE12547.1"/>
    </source>
</evidence>
<dbReference type="SMART" id="SM00388">
    <property type="entry name" value="HisKA"/>
    <property type="match status" value="1"/>
</dbReference>
<evidence type="ECO:0000256" key="7">
    <source>
        <dbReference type="ARBA" id="ARBA00022840"/>
    </source>
</evidence>
<dbReference type="GO" id="GO:0005524">
    <property type="term" value="F:ATP binding"/>
    <property type="evidence" value="ECO:0007669"/>
    <property type="project" value="UniProtKB-KW"/>
</dbReference>
<evidence type="ECO:0000256" key="4">
    <source>
        <dbReference type="ARBA" id="ARBA00022679"/>
    </source>
</evidence>
<comment type="catalytic activity">
    <reaction evidence="1">
        <text>ATP + protein L-histidine = ADP + protein N-phospho-L-histidine.</text>
        <dbReference type="EC" id="2.7.13.3"/>
    </reaction>
</comment>
<evidence type="ECO:0000259" key="9">
    <source>
        <dbReference type="PROSITE" id="PS50109"/>
    </source>
</evidence>
<dbReference type="InterPro" id="IPR005467">
    <property type="entry name" value="His_kinase_dom"/>
</dbReference>
<dbReference type="GO" id="GO:0030295">
    <property type="term" value="F:protein kinase activator activity"/>
    <property type="evidence" value="ECO:0007669"/>
    <property type="project" value="TreeGrafter"/>
</dbReference>
<dbReference type="InterPro" id="IPR003661">
    <property type="entry name" value="HisK_dim/P_dom"/>
</dbReference>
<dbReference type="PANTHER" id="PTHR42878:SF7">
    <property type="entry name" value="SENSOR HISTIDINE KINASE GLRK"/>
    <property type="match status" value="1"/>
</dbReference>
<reference evidence="10 11" key="2">
    <citation type="journal article" date="2015" name="PLoS ONE">
        <title>Whole-Genome Optical Mapping and Finished Genome Sequence of Sphingobacterium deserti sp. nov., a New Species Isolated from the Western Desert of China.</title>
        <authorList>
            <person name="Teng C."/>
            <person name="Zhou Z."/>
            <person name="Molnar I."/>
            <person name="Li X."/>
            <person name="Tang R."/>
            <person name="Chen M."/>
            <person name="Wang L."/>
            <person name="Su S."/>
            <person name="Zhang W."/>
            <person name="Lin M."/>
        </authorList>
    </citation>
    <scope>NUCLEOTIDE SEQUENCE [LARGE SCALE GENOMIC DNA]</scope>
    <source>
        <strain evidence="11">ACCC05744</strain>
    </source>
</reference>
<keyword evidence="6 10" id="KW-0418">Kinase</keyword>
<dbReference type="InterPro" id="IPR004358">
    <property type="entry name" value="Sig_transdc_His_kin-like_C"/>
</dbReference>
<organism evidence="10 11">
    <name type="scientific">Sphingobacterium deserti</name>
    <dbReference type="NCBI Taxonomy" id="1229276"/>
    <lineage>
        <taxon>Bacteria</taxon>
        <taxon>Pseudomonadati</taxon>
        <taxon>Bacteroidota</taxon>
        <taxon>Sphingobacteriia</taxon>
        <taxon>Sphingobacteriales</taxon>
        <taxon>Sphingobacteriaceae</taxon>
        <taxon>Sphingobacterium</taxon>
    </lineage>
</organism>
<dbReference type="Gene3D" id="3.30.450.20">
    <property type="entry name" value="PAS domain"/>
    <property type="match status" value="1"/>
</dbReference>
<dbReference type="Pfam" id="PF08448">
    <property type="entry name" value="PAS_4"/>
    <property type="match status" value="1"/>
</dbReference>